<dbReference type="OrthoDB" id="2650742at2"/>
<dbReference type="AlphaFoldDB" id="A0A1G4T1W5"/>
<reference evidence="2" key="1">
    <citation type="submission" date="2016-10" db="EMBL/GenBank/DDBJ databases">
        <authorList>
            <person name="Varghese N."/>
            <person name="Submissions S."/>
        </authorList>
    </citation>
    <scope>NUCLEOTIDE SEQUENCE [LARGE SCALE GENOMIC DNA]</scope>
    <source>
        <strain evidence="2">CGMCC 1.8946</strain>
    </source>
</reference>
<dbReference type="Gene3D" id="1.10.260.40">
    <property type="entry name" value="lambda repressor-like DNA-binding domains"/>
    <property type="match status" value="1"/>
</dbReference>
<evidence type="ECO:0000313" key="1">
    <source>
        <dbReference type="EMBL" id="SCW75301.1"/>
    </source>
</evidence>
<accession>A0A1G4T1W5</accession>
<dbReference type="InterPro" id="IPR010982">
    <property type="entry name" value="Lambda_DNA-bd_dom_sf"/>
</dbReference>
<evidence type="ECO:0000313" key="2">
    <source>
        <dbReference type="Proteomes" id="UP000198601"/>
    </source>
</evidence>
<proteinExistence type="predicted"/>
<evidence type="ECO:0008006" key="3">
    <source>
        <dbReference type="Google" id="ProtNLM"/>
    </source>
</evidence>
<gene>
    <name evidence="1" type="ORF">SAMN04487970_104029</name>
</gene>
<dbReference type="Proteomes" id="UP000198601">
    <property type="component" value="Unassembled WGS sequence"/>
</dbReference>
<sequence length="88" mass="9845">MSEKVRFNLGKTIDELGITRNKLAVESKTRPATVLDLVSGETKRIEIHTLVNLLDTLNEIARKQGITRKITISDIIEYIPNGENAETP</sequence>
<dbReference type="GO" id="GO:0003677">
    <property type="term" value="F:DNA binding"/>
    <property type="evidence" value="ECO:0007669"/>
    <property type="project" value="InterPro"/>
</dbReference>
<organism evidence="1 2">
    <name type="scientific">Paenibacillus tianmuensis</name>
    <dbReference type="NCBI Taxonomy" id="624147"/>
    <lineage>
        <taxon>Bacteria</taxon>
        <taxon>Bacillati</taxon>
        <taxon>Bacillota</taxon>
        <taxon>Bacilli</taxon>
        <taxon>Bacillales</taxon>
        <taxon>Paenibacillaceae</taxon>
        <taxon>Paenibacillus</taxon>
    </lineage>
</organism>
<keyword evidence="2" id="KW-1185">Reference proteome</keyword>
<dbReference type="EMBL" id="FMTT01000040">
    <property type="protein sequence ID" value="SCW75301.1"/>
    <property type="molecule type" value="Genomic_DNA"/>
</dbReference>
<dbReference type="RefSeq" id="WP_090675106.1">
    <property type="nucleotide sequence ID" value="NZ_FMTT01000040.1"/>
</dbReference>
<dbReference type="SUPFAM" id="SSF47413">
    <property type="entry name" value="lambda repressor-like DNA-binding domains"/>
    <property type="match status" value="1"/>
</dbReference>
<protein>
    <recommendedName>
        <fullName evidence="3">Cro/C1-type HTH DNA-binding domain-containing protein</fullName>
    </recommendedName>
</protein>
<name>A0A1G4T1W5_9BACL</name>